<name>A0A9D9EIX3_9BACT</name>
<reference evidence="1" key="2">
    <citation type="journal article" date="2021" name="PeerJ">
        <title>Extensive microbial diversity within the chicken gut microbiome revealed by metagenomics and culture.</title>
        <authorList>
            <person name="Gilroy R."/>
            <person name="Ravi A."/>
            <person name="Getino M."/>
            <person name="Pursley I."/>
            <person name="Horton D.L."/>
            <person name="Alikhan N.F."/>
            <person name="Baker D."/>
            <person name="Gharbi K."/>
            <person name="Hall N."/>
            <person name="Watson M."/>
            <person name="Adriaenssens E.M."/>
            <person name="Foster-Nyarko E."/>
            <person name="Jarju S."/>
            <person name="Secka A."/>
            <person name="Antonio M."/>
            <person name="Oren A."/>
            <person name="Chaudhuri R.R."/>
            <person name="La Ragione R."/>
            <person name="Hildebrand F."/>
            <person name="Pallen M.J."/>
        </authorList>
    </citation>
    <scope>NUCLEOTIDE SEQUENCE</scope>
    <source>
        <strain evidence="1">20514</strain>
    </source>
</reference>
<organism evidence="1 2">
    <name type="scientific">Candidatus Cryptobacteroides merdigallinarum</name>
    <dbReference type="NCBI Taxonomy" id="2840770"/>
    <lineage>
        <taxon>Bacteria</taxon>
        <taxon>Pseudomonadati</taxon>
        <taxon>Bacteroidota</taxon>
        <taxon>Bacteroidia</taxon>
        <taxon>Bacteroidales</taxon>
        <taxon>Candidatus Cryptobacteroides</taxon>
    </lineage>
</organism>
<comment type="caution">
    <text evidence="1">The sequence shown here is derived from an EMBL/GenBank/DDBJ whole genome shotgun (WGS) entry which is preliminary data.</text>
</comment>
<proteinExistence type="predicted"/>
<dbReference type="AlphaFoldDB" id="A0A9D9EIX3"/>
<reference evidence="1" key="1">
    <citation type="submission" date="2020-10" db="EMBL/GenBank/DDBJ databases">
        <authorList>
            <person name="Gilroy R."/>
        </authorList>
    </citation>
    <scope>NUCLEOTIDE SEQUENCE</scope>
    <source>
        <strain evidence="1">20514</strain>
    </source>
</reference>
<sequence length="45" mass="5326">MLEVIILRLSYTYLTPVISVAPSCYIIWQNIVDSCQLWQKDRKKP</sequence>
<dbReference type="Proteomes" id="UP000810252">
    <property type="component" value="Unassembled WGS sequence"/>
</dbReference>
<gene>
    <name evidence="1" type="ORF">IAC29_06700</name>
</gene>
<dbReference type="EMBL" id="JADIMQ010000094">
    <property type="protein sequence ID" value="MBO8448941.1"/>
    <property type="molecule type" value="Genomic_DNA"/>
</dbReference>
<protein>
    <submittedName>
        <fullName evidence="1">Uncharacterized protein</fullName>
    </submittedName>
</protein>
<accession>A0A9D9EIX3</accession>
<evidence type="ECO:0000313" key="2">
    <source>
        <dbReference type="Proteomes" id="UP000810252"/>
    </source>
</evidence>
<evidence type="ECO:0000313" key="1">
    <source>
        <dbReference type="EMBL" id="MBO8448941.1"/>
    </source>
</evidence>